<dbReference type="OrthoDB" id="341511at2759"/>
<dbReference type="Pfam" id="PF21000">
    <property type="entry name" value="RMI1_N_N"/>
    <property type="match status" value="1"/>
</dbReference>
<dbReference type="HOGENOM" id="CLU_093893_0_0_1"/>
<sequence length="292" mass="30669">MDLIPQLRASLLAISLPAPSTAFLTTLVASRSPPPPLPSLIATAKARLLACDLAAPAALLDAAMLPALPAAAMAADASSARLSRDVHIHATAKARLLACDLAAPAALLDAAMLPALPAAAMAADASSARLSRDVHVQVLDVENLSVSRWDQIEELEAVARGERTRGRQVVRVAAGADDDAAVAPDNDGPRSRRDAVAAVAGPSATHRLVLQDCRGNRVYAVELRRIDRIGIGKTNIGEKMLLRAGTVVARGTVLLTPETCLPLGGRIEAWHEAWAESRLQRLKDVVGGRHTR</sequence>
<gene>
    <name evidence="3" type="ORF">OCS_03048</name>
</gene>
<evidence type="ECO:0000259" key="1">
    <source>
        <dbReference type="Pfam" id="PF08585"/>
    </source>
</evidence>
<evidence type="ECO:0000313" key="4">
    <source>
        <dbReference type="Proteomes" id="UP000019374"/>
    </source>
</evidence>
<dbReference type="InterPro" id="IPR042470">
    <property type="entry name" value="RMI1_N_C_sf"/>
</dbReference>
<organism evidence="3 4">
    <name type="scientific">Ophiocordyceps sinensis (strain Co18 / CGMCC 3.14243)</name>
    <name type="common">Yarsagumba caterpillar fungus</name>
    <name type="synonym">Hirsutella sinensis</name>
    <dbReference type="NCBI Taxonomy" id="911162"/>
    <lineage>
        <taxon>Eukaryota</taxon>
        <taxon>Fungi</taxon>
        <taxon>Dikarya</taxon>
        <taxon>Ascomycota</taxon>
        <taxon>Pezizomycotina</taxon>
        <taxon>Sordariomycetes</taxon>
        <taxon>Hypocreomycetidae</taxon>
        <taxon>Hypocreales</taxon>
        <taxon>Ophiocordycipitaceae</taxon>
        <taxon>Ophiocordyceps</taxon>
    </lineage>
</organism>
<proteinExistence type="predicted"/>
<dbReference type="Gene3D" id="2.40.50.770">
    <property type="entry name" value="RecQ-mediated genome instability protein Rmi1, C-terminal domain"/>
    <property type="match status" value="1"/>
</dbReference>
<dbReference type="eggNOG" id="KOG3683">
    <property type="taxonomic scope" value="Eukaryota"/>
</dbReference>
<accession>T5AF91</accession>
<name>T5AF91_OPHSC</name>
<evidence type="ECO:0000313" key="3">
    <source>
        <dbReference type="EMBL" id="EQL01244.1"/>
    </source>
</evidence>
<dbReference type="Proteomes" id="UP000019374">
    <property type="component" value="Unassembled WGS sequence"/>
</dbReference>
<dbReference type="Pfam" id="PF08585">
    <property type="entry name" value="RMI1_N_C"/>
    <property type="match status" value="1"/>
</dbReference>
<feature type="domain" description="RecQ mediated genome instability protein 1 OB-fold" evidence="1">
    <location>
        <begin position="124"/>
        <end position="278"/>
    </location>
</feature>
<dbReference type="InterPro" id="IPR049363">
    <property type="entry name" value="RMI1_N"/>
</dbReference>
<dbReference type="InterPro" id="IPR013894">
    <property type="entry name" value="RMI1_OB"/>
</dbReference>
<dbReference type="EMBL" id="KE652537">
    <property type="protein sequence ID" value="EQL01244.1"/>
    <property type="molecule type" value="Genomic_DNA"/>
</dbReference>
<reference evidence="3 4" key="1">
    <citation type="journal article" date="2013" name="Chin. Sci. Bull.">
        <title>Genome survey uncovers the secrets of sex and lifestyle in caterpillar fungus.</title>
        <authorList>
            <person name="Hu X."/>
            <person name="Zhang Y."/>
            <person name="Xiao G."/>
            <person name="Zheng P."/>
            <person name="Xia Y."/>
            <person name="Zhang X."/>
            <person name="St Leger R.J."/>
            <person name="Liu X."/>
            <person name="Wang C."/>
        </authorList>
    </citation>
    <scope>NUCLEOTIDE SEQUENCE [LARGE SCALE GENOMIC DNA]</scope>
    <source>
        <strain evidence="4">Co18 / CGMCC 3.14243</strain>
        <tissue evidence="3">Fruit-body</tissue>
    </source>
</reference>
<feature type="domain" description="RMI1 N-terminal" evidence="2">
    <location>
        <begin position="16"/>
        <end position="55"/>
    </location>
</feature>
<evidence type="ECO:0000259" key="2">
    <source>
        <dbReference type="Pfam" id="PF21000"/>
    </source>
</evidence>
<protein>
    <submittedName>
        <fullName evidence="3">RecQ mediated genome instability protein Rmi1</fullName>
    </submittedName>
</protein>
<dbReference type="AlphaFoldDB" id="T5AF91"/>